<feature type="domain" description="Asl1-like glycosyl hydrolase catalytic" evidence="2">
    <location>
        <begin position="22"/>
        <end position="244"/>
    </location>
</feature>
<dbReference type="Proteomes" id="UP000242875">
    <property type="component" value="Unassembled WGS sequence"/>
</dbReference>
<dbReference type="InterPro" id="IPR024655">
    <property type="entry name" value="Asl1_glyco_hydro_catalytic"/>
</dbReference>
<dbReference type="GO" id="GO:0071966">
    <property type="term" value="P:fungal-type cell wall polysaccharide metabolic process"/>
    <property type="evidence" value="ECO:0007669"/>
    <property type="project" value="TreeGrafter"/>
</dbReference>
<dbReference type="EMBL" id="MVBO01000262">
    <property type="protein sequence ID" value="OZJ01692.1"/>
    <property type="molecule type" value="Genomic_DNA"/>
</dbReference>
<protein>
    <recommendedName>
        <fullName evidence="2">Asl1-like glycosyl hydrolase catalytic domain-containing protein</fullName>
    </recommendedName>
</protein>
<gene>
    <name evidence="3" type="ORF">BZG36_05368</name>
</gene>
<comment type="caution">
    <text evidence="3">The sequence shown here is derived from an EMBL/GenBank/DDBJ whole genome shotgun (WGS) entry which is preliminary data.</text>
</comment>
<keyword evidence="4" id="KW-1185">Reference proteome</keyword>
<feature type="chain" id="PRO_5012447241" description="Asl1-like glycosyl hydrolase catalytic domain-containing protein" evidence="1">
    <location>
        <begin position="19"/>
        <end position="249"/>
    </location>
</feature>
<evidence type="ECO:0000259" key="2">
    <source>
        <dbReference type="Pfam" id="PF11790"/>
    </source>
</evidence>
<dbReference type="GO" id="GO:0009277">
    <property type="term" value="C:fungal-type cell wall"/>
    <property type="evidence" value="ECO:0007669"/>
    <property type="project" value="TreeGrafter"/>
</dbReference>
<dbReference type="InterPro" id="IPR017853">
    <property type="entry name" value="GH"/>
</dbReference>
<keyword evidence="1" id="KW-0732">Signal</keyword>
<feature type="signal peptide" evidence="1">
    <location>
        <begin position="1"/>
        <end position="18"/>
    </location>
</feature>
<dbReference type="AlphaFoldDB" id="A0A261XTL2"/>
<dbReference type="InterPro" id="IPR053183">
    <property type="entry name" value="ASL1"/>
</dbReference>
<sequence length="249" mass="28009">MRLVAPLTLFAVCSCVAASKRGLGWYDEQANALLTTSHSPISWIYNWSPTAPKTKKKVEFVAMQWGSAGIDNLDKEIPKGTKYLLAFNEPDGSSQSNLTPQQAAALWPKLEAMAKKHNLKLSSPATIQRDYTWMDEFFKACRHCKVDFITQHWYGTSIDDFKSMIRTTHSKYKRPIWVTEFAMIQSSPSATLSFLKTAMAFLDSVSYVERYAWFGLVLNNGGFVGNNAGLVTEAGKLTELGKAYVYYRN</sequence>
<evidence type="ECO:0000313" key="4">
    <source>
        <dbReference type="Proteomes" id="UP000242875"/>
    </source>
</evidence>
<dbReference type="Gene3D" id="3.20.20.80">
    <property type="entry name" value="Glycosidases"/>
    <property type="match status" value="1"/>
</dbReference>
<organism evidence="3 4">
    <name type="scientific">Bifiguratus adelaidae</name>
    <dbReference type="NCBI Taxonomy" id="1938954"/>
    <lineage>
        <taxon>Eukaryota</taxon>
        <taxon>Fungi</taxon>
        <taxon>Fungi incertae sedis</taxon>
        <taxon>Mucoromycota</taxon>
        <taxon>Mucoromycotina</taxon>
        <taxon>Endogonomycetes</taxon>
        <taxon>Endogonales</taxon>
        <taxon>Endogonales incertae sedis</taxon>
        <taxon>Bifiguratus</taxon>
    </lineage>
</organism>
<dbReference type="PANTHER" id="PTHR34154:SF3">
    <property type="entry name" value="ALKALI-SENSITIVE LINKAGE PROTEIN 1"/>
    <property type="match status" value="1"/>
</dbReference>
<proteinExistence type="predicted"/>
<dbReference type="Pfam" id="PF11790">
    <property type="entry name" value="Glyco_hydro_cc"/>
    <property type="match status" value="1"/>
</dbReference>
<name>A0A261XTL2_9FUNG</name>
<reference evidence="3 4" key="1">
    <citation type="journal article" date="2017" name="Mycologia">
        <title>Bifiguratus adelaidae, gen. et sp. nov., a new member of Mucoromycotina in endophytic and soil-dwelling habitats.</title>
        <authorList>
            <person name="Torres-Cruz T.J."/>
            <person name="Billingsley Tobias T.L."/>
            <person name="Almatruk M."/>
            <person name="Hesse C."/>
            <person name="Kuske C.R."/>
            <person name="Desiro A."/>
            <person name="Benucci G.M."/>
            <person name="Bonito G."/>
            <person name="Stajich J.E."/>
            <person name="Dunlap C."/>
            <person name="Arnold A.E."/>
            <person name="Porras-Alfaro A."/>
        </authorList>
    </citation>
    <scope>NUCLEOTIDE SEQUENCE [LARGE SCALE GENOMIC DNA]</scope>
    <source>
        <strain evidence="3 4">AZ0501</strain>
    </source>
</reference>
<evidence type="ECO:0000256" key="1">
    <source>
        <dbReference type="SAM" id="SignalP"/>
    </source>
</evidence>
<dbReference type="PROSITE" id="PS51257">
    <property type="entry name" value="PROKAR_LIPOPROTEIN"/>
    <property type="match status" value="1"/>
</dbReference>
<dbReference type="PANTHER" id="PTHR34154">
    <property type="entry name" value="ALKALI-SENSITIVE LINKAGE PROTEIN 1"/>
    <property type="match status" value="1"/>
</dbReference>
<dbReference type="SUPFAM" id="SSF51445">
    <property type="entry name" value="(Trans)glycosidases"/>
    <property type="match status" value="1"/>
</dbReference>
<accession>A0A261XTL2</accession>
<dbReference type="OrthoDB" id="43654at2759"/>
<evidence type="ECO:0000313" key="3">
    <source>
        <dbReference type="EMBL" id="OZJ01692.1"/>
    </source>
</evidence>